<dbReference type="GO" id="GO:0003700">
    <property type="term" value="F:DNA-binding transcription factor activity"/>
    <property type="evidence" value="ECO:0007669"/>
    <property type="project" value="TreeGrafter"/>
</dbReference>
<dbReference type="PANTHER" id="PTHR30055">
    <property type="entry name" value="HTH-TYPE TRANSCRIPTIONAL REGULATOR RUTR"/>
    <property type="match status" value="1"/>
</dbReference>
<reference evidence="6 7" key="1">
    <citation type="submission" date="2019-01" db="EMBL/GenBank/DDBJ databases">
        <title>Ktedonosporobacter rubrisoli SCAWS-G2.</title>
        <authorList>
            <person name="Huang Y."/>
            <person name="Yan B."/>
        </authorList>
    </citation>
    <scope>NUCLEOTIDE SEQUENCE [LARGE SCALE GENOMIC DNA]</scope>
    <source>
        <strain evidence="6 7">SCAWS-G2</strain>
    </source>
</reference>
<name>A0A4P6JUP5_KTERU</name>
<dbReference type="PROSITE" id="PS50977">
    <property type="entry name" value="HTH_TETR_2"/>
    <property type="match status" value="1"/>
</dbReference>
<dbReference type="PANTHER" id="PTHR30055:SF212">
    <property type="entry name" value="TETR-FAMILY FAMILY TRANSCRIPTIONAL REGULATOR"/>
    <property type="match status" value="1"/>
</dbReference>
<protein>
    <submittedName>
        <fullName evidence="6">TetR/AcrR family transcriptional regulator</fullName>
    </submittedName>
</protein>
<dbReference type="KEGG" id="kbs:EPA93_24980"/>
<dbReference type="EMBL" id="CP035758">
    <property type="protein sequence ID" value="QBD79063.1"/>
    <property type="molecule type" value="Genomic_DNA"/>
</dbReference>
<organism evidence="6 7">
    <name type="scientific">Ktedonosporobacter rubrisoli</name>
    <dbReference type="NCBI Taxonomy" id="2509675"/>
    <lineage>
        <taxon>Bacteria</taxon>
        <taxon>Bacillati</taxon>
        <taxon>Chloroflexota</taxon>
        <taxon>Ktedonobacteria</taxon>
        <taxon>Ktedonobacterales</taxon>
        <taxon>Ktedonosporobacteraceae</taxon>
        <taxon>Ktedonosporobacter</taxon>
    </lineage>
</organism>
<gene>
    <name evidence="6" type="ORF">EPA93_24980</name>
</gene>
<dbReference type="Pfam" id="PF00440">
    <property type="entry name" value="TetR_N"/>
    <property type="match status" value="1"/>
</dbReference>
<dbReference type="InterPro" id="IPR001647">
    <property type="entry name" value="HTH_TetR"/>
</dbReference>
<keyword evidence="2 4" id="KW-0238">DNA-binding</keyword>
<dbReference type="SUPFAM" id="SSF48498">
    <property type="entry name" value="Tetracyclin repressor-like, C-terminal domain"/>
    <property type="match status" value="1"/>
</dbReference>
<dbReference type="Pfam" id="PF13305">
    <property type="entry name" value="TetR_C_33"/>
    <property type="match status" value="1"/>
</dbReference>
<dbReference type="OrthoDB" id="9815924at2"/>
<dbReference type="InterPro" id="IPR025996">
    <property type="entry name" value="MT1864/Rv1816-like_C"/>
</dbReference>
<dbReference type="GO" id="GO:0000976">
    <property type="term" value="F:transcription cis-regulatory region binding"/>
    <property type="evidence" value="ECO:0007669"/>
    <property type="project" value="TreeGrafter"/>
</dbReference>
<dbReference type="Gene3D" id="1.10.357.10">
    <property type="entry name" value="Tetracycline Repressor, domain 2"/>
    <property type="match status" value="1"/>
</dbReference>
<dbReference type="InterPro" id="IPR009057">
    <property type="entry name" value="Homeodomain-like_sf"/>
</dbReference>
<dbReference type="Proteomes" id="UP000290365">
    <property type="component" value="Chromosome"/>
</dbReference>
<keyword evidence="3" id="KW-0804">Transcription</keyword>
<evidence type="ECO:0000256" key="1">
    <source>
        <dbReference type="ARBA" id="ARBA00023015"/>
    </source>
</evidence>
<evidence type="ECO:0000256" key="3">
    <source>
        <dbReference type="ARBA" id="ARBA00023163"/>
    </source>
</evidence>
<proteinExistence type="predicted"/>
<keyword evidence="1" id="KW-0805">Transcription regulation</keyword>
<accession>A0A4P6JUP5</accession>
<dbReference type="RefSeq" id="WP_129890116.1">
    <property type="nucleotide sequence ID" value="NZ_CP035758.1"/>
</dbReference>
<feature type="DNA-binding region" description="H-T-H motif" evidence="4">
    <location>
        <begin position="35"/>
        <end position="54"/>
    </location>
</feature>
<evidence type="ECO:0000256" key="2">
    <source>
        <dbReference type="ARBA" id="ARBA00023125"/>
    </source>
</evidence>
<evidence type="ECO:0000313" key="7">
    <source>
        <dbReference type="Proteomes" id="UP000290365"/>
    </source>
</evidence>
<dbReference type="AlphaFoldDB" id="A0A4P6JUP5"/>
<evidence type="ECO:0000256" key="4">
    <source>
        <dbReference type="PROSITE-ProRule" id="PRU00335"/>
    </source>
</evidence>
<keyword evidence="7" id="KW-1185">Reference proteome</keyword>
<dbReference type="InterPro" id="IPR036271">
    <property type="entry name" value="Tet_transcr_reg_TetR-rel_C_sf"/>
</dbReference>
<dbReference type="PRINTS" id="PR00455">
    <property type="entry name" value="HTHTETR"/>
</dbReference>
<dbReference type="SUPFAM" id="SSF46689">
    <property type="entry name" value="Homeodomain-like"/>
    <property type="match status" value="1"/>
</dbReference>
<dbReference type="InterPro" id="IPR050109">
    <property type="entry name" value="HTH-type_TetR-like_transc_reg"/>
</dbReference>
<evidence type="ECO:0000313" key="6">
    <source>
        <dbReference type="EMBL" id="QBD79063.1"/>
    </source>
</evidence>
<sequence>MGRKERRQREQQELRQSIMDAAREIALAEGWRNVTMRKIAERIEYSHPAIYDYFENKDVLLLELVHEGFRLLELELQTAQARASNATEKLFLIGQGYFTFARRYPELYRVMFGLDGATFSISEPEKEGLQIGKIATEAVMGVLEEHNWSTQYVDEEVNILWSTAHGLVTLAMVERLPGDQVQQLFDRTVQNMMLAWEHGSASSTVERLAKE</sequence>
<feature type="domain" description="HTH tetR-type" evidence="5">
    <location>
        <begin position="12"/>
        <end position="72"/>
    </location>
</feature>
<evidence type="ECO:0000259" key="5">
    <source>
        <dbReference type="PROSITE" id="PS50977"/>
    </source>
</evidence>